<reference evidence="1 2" key="1">
    <citation type="journal article" date="2014" name="Nat. Genet.">
        <title>Genome and transcriptome of the porcine whipworm Trichuris suis.</title>
        <authorList>
            <person name="Jex A.R."/>
            <person name="Nejsum P."/>
            <person name="Schwarz E.M."/>
            <person name="Hu L."/>
            <person name="Young N.D."/>
            <person name="Hall R.S."/>
            <person name="Korhonen P.K."/>
            <person name="Liao S."/>
            <person name="Thamsborg S."/>
            <person name="Xia J."/>
            <person name="Xu P."/>
            <person name="Wang S."/>
            <person name="Scheerlinck J.P."/>
            <person name="Hofmann A."/>
            <person name="Sternberg P.W."/>
            <person name="Wang J."/>
            <person name="Gasser R.B."/>
        </authorList>
    </citation>
    <scope>NUCLEOTIDE SEQUENCE [LARGE SCALE GENOMIC DNA]</scope>
    <source>
        <strain evidence="1">DCEP-RM93M</strain>
    </source>
</reference>
<protein>
    <submittedName>
        <fullName evidence="1">Uncharacterized protein</fullName>
    </submittedName>
</protein>
<keyword evidence="2" id="KW-1185">Reference proteome</keyword>
<dbReference type="AlphaFoldDB" id="A0A085LKD3"/>
<accession>A0A085LKD3</accession>
<evidence type="ECO:0000313" key="2">
    <source>
        <dbReference type="Proteomes" id="UP000030764"/>
    </source>
</evidence>
<evidence type="ECO:0000313" key="1">
    <source>
        <dbReference type="EMBL" id="KFD45429.1"/>
    </source>
</evidence>
<dbReference type="Proteomes" id="UP000030764">
    <property type="component" value="Unassembled WGS sequence"/>
</dbReference>
<gene>
    <name evidence="1" type="ORF">M513_13695</name>
</gene>
<sequence length="68" mass="7358">MMRKSPEDIQECGVHGGVPSLACLLANDTTSVAPENQCLYIFSQSTCLYFSYILPSVYKGPGGSFSFT</sequence>
<dbReference type="EMBL" id="KL363500">
    <property type="protein sequence ID" value="KFD45429.1"/>
    <property type="molecule type" value="Genomic_DNA"/>
</dbReference>
<organism evidence="1 2">
    <name type="scientific">Trichuris suis</name>
    <name type="common">pig whipworm</name>
    <dbReference type="NCBI Taxonomy" id="68888"/>
    <lineage>
        <taxon>Eukaryota</taxon>
        <taxon>Metazoa</taxon>
        <taxon>Ecdysozoa</taxon>
        <taxon>Nematoda</taxon>
        <taxon>Enoplea</taxon>
        <taxon>Dorylaimia</taxon>
        <taxon>Trichinellida</taxon>
        <taxon>Trichuridae</taxon>
        <taxon>Trichuris</taxon>
    </lineage>
</organism>
<proteinExistence type="predicted"/>
<name>A0A085LKD3_9BILA</name>